<evidence type="ECO:0000313" key="1">
    <source>
        <dbReference type="EMBL" id="OLL24441.1"/>
    </source>
</evidence>
<protein>
    <submittedName>
        <fullName evidence="1">Uncharacterized protein</fullName>
    </submittedName>
</protein>
<organism evidence="1 2">
    <name type="scientific">Neolecta irregularis (strain DAH-3)</name>
    <dbReference type="NCBI Taxonomy" id="1198029"/>
    <lineage>
        <taxon>Eukaryota</taxon>
        <taxon>Fungi</taxon>
        <taxon>Dikarya</taxon>
        <taxon>Ascomycota</taxon>
        <taxon>Taphrinomycotina</taxon>
        <taxon>Neolectales</taxon>
        <taxon>Neolectaceae</taxon>
        <taxon>Neolecta</taxon>
    </lineage>
</organism>
<proteinExistence type="predicted"/>
<accession>A0A1U7LPJ1</accession>
<sequence>VVVVAPPGRPELPADYLADWGPDAFHIAAYAPAARHILPPVRLLPSAYPQNDPAARHVYETTLTVHQPGTYALNGELEYSNWDWLLAAKDEVQAYTMLRKAVNTLGVPSFTVAGKAPALPACGSHSDMFHGYWKRVDHVTHPFPDDWSFTWQPYSCDLVVTDLQKCLQHKNIQVLGDSNTRRHIKLLVTNDKWAADPNSDLQCEDDHSAEPQSFDIHWPDYLNTCMAKEPLVFGLDTSIYMEFIGRLDLGVFCHWRPLLYDHDPPDSYSKDAQIHGSPRPIPGRPLPDILFVSIGAWDVAFSRNISEFTENVEAFHYALTAAYPSSKFIIRLAYTLCCTLEKIGDRRISSHRVKLYNDITKRVFKAKNVWFLDPFEMGGREELLTDYKPCWTNHARVSHMRLENQVMGNMLCGKSFIR</sequence>
<gene>
    <name evidence="1" type="ORF">NEOLI_005219</name>
</gene>
<dbReference type="EMBL" id="LXFE01000810">
    <property type="protein sequence ID" value="OLL24441.1"/>
    <property type="molecule type" value="Genomic_DNA"/>
</dbReference>
<evidence type="ECO:0000313" key="2">
    <source>
        <dbReference type="Proteomes" id="UP000186594"/>
    </source>
</evidence>
<dbReference type="AlphaFoldDB" id="A0A1U7LPJ1"/>
<reference evidence="1 2" key="1">
    <citation type="submission" date="2016-04" db="EMBL/GenBank/DDBJ databases">
        <title>Evolutionary innovation and constraint leading to complex multicellularity in the Ascomycota.</title>
        <authorList>
            <person name="Cisse O."/>
            <person name="Nguyen A."/>
            <person name="Hewitt D.A."/>
            <person name="Jedd G."/>
            <person name="Stajich J.E."/>
        </authorList>
    </citation>
    <scope>NUCLEOTIDE SEQUENCE [LARGE SCALE GENOMIC DNA]</scope>
    <source>
        <strain evidence="1 2">DAH-3</strain>
    </source>
</reference>
<dbReference type="Proteomes" id="UP000186594">
    <property type="component" value="Unassembled WGS sequence"/>
</dbReference>
<dbReference type="InterPro" id="IPR036514">
    <property type="entry name" value="SGNH_hydro_sf"/>
</dbReference>
<dbReference type="SUPFAM" id="SSF52266">
    <property type="entry name" value="SGNH hydrolase"/>
    <property type="match status" value="1"/>
</dbReference>
<keyword evidence="2" id="KW-1185">Reference proteome</keyword>
<dbReference type="Gene3D" id="3.40.50.1110">
    <property type="entry name" value="SGNH hydrolase"/>
    <property type="match status" value="1"/>
</dbReference>
<feature type="non-terminal residue" evidence="1">
    <location>
        <position position="1"/>
    </location>
</feature>
<name>A0A1U7LPJ1_NEOID</name>
<dbReference type="OrthoDB" id="2104804at2759"/>
<comment type="caution">
    <text evidence="1">The sequence shown here is derived from an EMBL/GenBank/DDBJ whole genome shotgun (WGS) entry which is preliminary data.</text>
</comment>